<accession>A0A0G0FQS4</accession>
<proteinExistence type="predicted"/>
<dbReference type="AlphaFoldDB" id="A0A0G0FQS4"/>
<feature type="domain" description="Thioredoxin-like fold" evidence="1">
    <location>
        <begin position="4"/>
        <end position="84"/>
    </location>
</feature>
<sequence length="91" mass="10319">MIFINQKEWEEAKNEKEIFAKYAGGIGINIAQFEIDLKSKEIAEKVNNDYKGGIKAGVNATPTFFLGGKKISPQSYEEFKNIINEQLNNNF</sequence>
<dbReference type="Pfam" id="PF13462">
    <property type="entry name" value="Thioredoxin_4"/>
    <property type="match status" value="1"/>
</dbReference>
<protein>
    <submittedName>
        <fullName evidence="2">DSBA oxidoreductase</fullName>
    </submittedName>
</protein>
<dbReference type="Proteomes" id="UP000034044">
    <property type="component" value="Unassembled WGS sequence"/>
</dbReference>
<organism evidence="2 3">
    <name type="scientific">Candidatus Wolfebacteria bacterium GW2011_GWC1_37_10</name>
    <dbReference type="NCBI Taxonomy" id="1619010"/>
    <lineage>
        <taxon>Bacteria</taxon>
        <taxon>Candidatus Wolfeibacteriota</taxon>
    </lineage>
</organism>
<gene>
    <name evidence="2" type="ORF">US36_C0020G0011</name>
</gene>
<dbReference type="InterPro" id="IPR036249">
    <property type="entry name" value="Thioredoxin-like_sf"/>
</dbReference>
<evidence type="ECO:0000313" key="3">
    <source>
        <dbReference type="Proteomes" id="UP000034044"/>
    </source>
</evidence>
<comment type="caution">
    <text evidence="2">The sequence shown here is derived from an EMBL/GenBank/DDBJ whole genome shotgun (WGS) entry which is preliminary data.</text>
</comment>
<evidence type="ECO:0000259" key="1">
    <source>
        <dbReference type="Pfam" id="PF13462"/>
    </source>
</evidence>
<dbReference type="SUPFAM" id="SSF52833">
    <property type="entry name" value="Thioredoxin-like"/>
    <property type="match status" value="1"/>
</dbReference>
<dbReference type="Gene3D" id="3.40.30.10">
    <property type="entry name" value="Glutaredoxin"/>
    <property type="match status" value="1"/>
</dbReference>
<dbReference type="EMBL" id="LBSR01000020">
    <property type="protein sequence ID" value="KKQ21428.1"/>
    <property type="molecule type" value="Genomic_DNA"/>
</dbReference>
<name>A0A0G0FQS4_9BACT</name>
<dbReference type="InterPro" id="IPR012336">
    <property type="entry name" value="Thioredoxin-like_fold"/>
</dbReference>
<reference evidence="2 3" key="1">
    <citation type="journal article" date="2015" name="Nature">
        <title>rRNA introns, odd ribosomes, and small enigmatic genomes across a large radiation of phyla.</title>
        <authorList>
            <person name="Brown C.T."/>
            <person name="Hug L.A."/>
            <person name="Thomas B.C."/>
            <person name="Sharon I."/>
            <person name="Castelle C.J."/>
            <person name="Singh A."/>
            <person name="Wilkins M.J."/>
            <person name="Williams K.H."/>
            <person name="Banfield J.F."/>
        </authorList>
    </citation>
    <scope>NUCLEOTIDE SEQUENCE [LARGE SCALE GENOMIC DNA]</scope>
</reference>
<evidence type="ECO:0000313" key="2">
    <source>
        <dbReference type="EMBL" id="KKQ21428.1"/>
    </source>
</evidence>